<dbReference type="AlphaFoldDB" id="A0A8D6HMA1"/>
<evidence type="ECO:0000313" key="1">
    <source>
        <dbReference type="EMBL" id="BCZ25605.1"/>
    </source>
</evidence>
<name>A0A8D6HMA1_9MYCO</name>
<accession>A0A8D6HMA1</accession>
<proteinExistence type="predicted"/>
<reference evidence="1" key="1">
    <citation type="submission" date="2021-07" db="EMBL/GenBank/DDBJ databases">
        <title>Complete genome sequence of nontuberculous Mycobacterium sp. TY59.</title>
        <authorList>
            <person name="Fukushima K."/>
        </authorList>
    </citation>
    <scope>NUCLEOTIDE SEQUENCE</scope>
    <source>
        <strain evidence="1">TY59</strain>
    </source>
</reference>
<organism evidence="1">
    <name type="scientific">Mycobacterium senriense</name>
    <dbReference type="NCBI Taxonomy" id="2775496"/>
    <lineage>
        <taxon>Bacteria</taxon>
        <taxon>Bacillati</taxon>
        <taxon>Actinomycetota</taxon>
        <taxon>Actinomycetes</taxon>
        <taxon>Mycobacteriales</taxon>
        <taxon>Mycobacteriaceae</taxon>
        <taxon>Mycobacterium</taxon>
        <taxon>Mycobacterium avium complex (MAC)</taxon>
    </lineage>
</organism>
<sequence>MFDADSIQALIDRFERVLVAMTADPNQRLSSIDLLDAGEVARLDAVGNRAALTRSGPPPMSVPALFAEQVARARQCEWRCWSLVSQLPG</sequence>
<gene>
    <name evidence="1" type="ORF">MTY59_54600</name>
</gene>
<reference evidence="1" key="2">
    <citation type="submission" date="2021-07" db="EMBL/GenBank/DDBJ databases">
        <authorList>
            <person name="Matsumoto Y."/>
            <person name="Motooka D."/>
            <person name="Nakamura S."/>
        </authorList>
    </citation>
    <scope>NUCLEOTIDE SEQUENCE</scope>
    <source>
        <strain evidence="1">TY59</strain>
    </source>
</reference>
<dbReference type="Gene3D" id="3.30.559.30">
    <property type="entry name" value="Nonribosomal peptide synthetase, condensation domain"/>
    <property type="match status" value="1"/>
</dbReference>
<dbReference type="EMBL" id="AP024830">
    <property type="protein sequence ID" value="BCZ25605.1"/>
    <property type="molecule type" value="Genomic_DNA"/>
</dbReference>
<protein>
    <submittedName>
        <fullName evidence="1">Uncharacterized protein</fullName>
    </submittedName>
</protein>